<dbReference type="EMBL" id="JAQQWM010000004">
    <property type="protein sequence ID" value="KAK8067764.1"/>
    <property type="molecule type" value="Genomic_DNA"/>
</dbReference>
<name>A0ABR1V982_9PEZI</name>
<sequence>MITQSDEVKASFTGFPTLQDMAIQWRTFYPSCDHHCAPSSEDKCDTSRRLIQGLPESIRGLWILDCRYATRPDRLATALDGLAAAKALGRFPELRHVGCEVDAMMRNYNHRGPFGFDKENGVRDALAACGVVVDYGLEWETPSSAPALYEDGEEFACLRRDHRDTDADALPLVTEEEDPDL</sequence>
<comment type="caution">
    <text evidence="1">The sequence shown here is derived from an EMBL/GenBank/DDBJ whole genome shotgun (WGS) entry which is preliminary data.</text>
</comment>
<evidence type="ECO:0000313" key="2">
    <source>
        <dbReference type="Proteomes" id="UP001446871"/>
    </source>
</evidence>
<dbReference type="Proteomes" id="UP001446871">
    <property type="component" value="Unassembled WGS sequence"/>
</dbReference>
<gene>
    <name evidence="1" type="ORF">PG996_006876</name>
</gene>
<accession>A0ABR1V982</accession>
<protein>
    <submittedName>
        <fullName evidence="1">Uncharacterized protein</fullName>
    </submittedName>
</protein>
<keyword evidence="2" id="KW-1185">Reference proteome</keyword>
<reference evidence="1 2" key="1">
    <citation type="submission" date="2023-01" db="EMBL/GenBank/DDBJ databases">
        <title>Analysis of 21 Apiospora genomes using comparative genomics revels a genus with tremendous synthesis potential of carbohydrate active enzymes and secondary metabolites.</title>
        <authorList>
            <person name="Sorensen T."/>
        </authorList>
    </citation>
    <scope>NUCLEOTIDE SEQUENCE [LARGE SCALE GENOMIC DNA]</scope>
    <source>
        <strain evidence="1 2">CBS 83171</strain>
    </source>
</reference>
<evidence type="ECO:0000313" key="1">
    <source>
        <dbReference type="EMBL" id="KAK8067764.1"/>
    </source>
</evidence>
<proteinExistence type="predicted"/>
<organism evidence="1 2">
    <name type="scientific">Apiospora saccharicola</name>
    <dbReference type="NCBI Taxonomy" id="335842"/>
    <lineage>
        <taxon>Eukaryota</taxon>
        <taxon>Fungi</taxon>
        <taxon>Dikarya</taxon>
        <taxon>Ascomycota</taxon>
        <taxon>Pezizomycotina</taxon>
        <taxon>Sordariomycetes</taxon>
        <taxon>Xylariomycetidae</taxon>
        <taxon>Amphisphaeriales</taxon>
        <taxon>Apiosporaceae</taxon>
        <taxon>Apiospora</taxon>
    </lineage>
</organism>